<dbReference type="InterPro" id="IPR013727">
    <property type="entry name" value="2CSK_N"/>
</dbReference>
<dbReference type="CDD" id="cd00075">
    <property type="entry name" value="HATPase"/>
    <property type="match status" value="1"/>
</dbReference>
<dbReference type="PROSITE" id="PS50109">
    <property type="entry name" value="HIS_KIN"/>
    <property type="match status" value="1"/>
</dbReference>
<keyword evidence="15" id="KW-1185">Reference proteome</keyword>
<dbReference type="STRING" id="49186.SAMN05421647_101610"/>
<dbReference type="InterPro" id="IPR003661">
    <property type="entry name" value="HisK_dim/P_dom"/>
</dbReference>
<evidence type="ECO:0000256" key="2">
    <source>
        <dbReference type="ARBA" id="ARBA00004370"/>
    </source>
</evidence>
<dbReference type="PANTHER" id="PTHR45436">
    <property type="entry name" value="SENSOR HISTIDINE KINASE YKOH"/>
    <property type="match status" value="1"/>
</dbReference>
<keyword evidence="10 11" id="KW-0472">Membrane</keyword>
<keyword evidence="8 11" id="KW-1133">Transmembrane helix</keyword>
<keyword evidence="9" id="KW-0902">Two-component regulatory system</keyword>
<dbReference type="InterPro" id="IPR036097">
    <property type="entry name" value="HisK_dim/P_sf"/>
</dbReference>
<feature type="transmembrane region" description="Helical" evidence="11">
    <location>
        <begin position="160"/>
        <end position="183"/>
    </location>
</feature>
<evidence type="ECO:0000256" key="3">
    <source>
        <dbReference type="ARBA" id="ARBA00012438"/>
    </source>
</evidence>
<reference evidence="15" key="1">
    <citation type="submission" date="2017-01" db="EMBL/GenBank/DDBJ databases">
        <authorList>
            <person name="Varghese N."/>
            <person name="Submissions S."/>
        </authorList>
    </citation>
    <scope>NUCLEOTIDE SEQUENCE [LARGE SCALE GENOMIC DNA]</scope>
    <source>
        <strain evidence="15">DSM 7027</strain>
    </source>
</reference>
<dbReference type="RefSeq" id="WP_076460702.1">
    <property type="nucleotide sequence ID" value="NZ_FTMN01000001.1"/>
</dbReference>
<dbReference type="Gene3D" id="1.10.287.130">
    <property type="match status" value="1"/>
</dbReference>
<dbReference type="EC" id="2.7.13.3" evidence="3"/>
<dbReference type="PRINTS" id="PR00344">
    <property type="entry name" value="BCTRLSENSOR"/>
</dbReference>
<dbReference type="InterPro" id="IPR004358">
    <property type="entry name" value="Sig_transdc_His_kin-like_C"/>
</dbReference>
<accession>A0A1N6NWW1</accession>
<dbReference type="GO" id="GO:0000155">
    <property type="term" value="F:phosphorelay sensor kinase activity"/>
    <property type="evidence" value="ECO:0007669"/>
    <property type="project" value="InterPro"/>
</dbReference>
<dbReference type="PANTHER" id="PTHR45436:SF1">
    <property type="entry name" value="SENSOR PROTEIN QSEC"/>
    <property type="match status" value="1"/>
</dbReference>
<comment type="catalytic activity">
    <reaction evidence="1">
        <text>ATP + protein L-histidine = ADP + protein N-phospho-L-histidine.</text>
        <dbReference type="EC" id="2.7.13.3"/>
    </reaction>
</comment>
<dbReference type="InterPro" id="IPR003660">
    <property type="entry name" value="HAMP_dom"/>
</dbReference>
<dbReference type="Gene3D" id="3.30.565.10">
    <property type="entry name" value="Histidine kinase-like ATPase, C-terminal domain"/>
    <property type="match status" value="1"/>
</dbReference>
<dbReference type="CDD" id="cd00082">
    <property type="entry name" value="HisKA"/>
    <property type="match status" value="1"/>
</dbReference>
<evidence type="ECO:0000256" key="7">
    <source>
        <dbReference type="ARBA" id="ARBA00022777"/>
    </source>
</evidence>
<name>A0A1N6NWW1_9GAMM</name>
<dbReference type="eggNOG" id="COG2205">
    <property type="taxonomic scope" value="Bacteria"/>
</dbReference>
<gene>
    <name evidence="14" type="ORF">SAMN05421647_101610</name>
</gene>
<evidence type="ECO:0000313" key="14">
    <source>
        <dbReference type="EMBL" id="SIP96452.1"/>
    </source>
</evidence>
<dbReference type="PROSITE" id="PS50885">
    <property type="entry name" value="HAMP"/>
    <property type="match status" value="1"/>
</dbReference>
<keyword evidence="4" id="KW-0597">Phosphoprotein</keyword>
<dbReference type="Pfam" id="PF00512">
    <property type="entry name" value="HisKA"/>
    <property type="match status" value="1"/>
</dbReference>
<evidence type="ECO:0000256" key="10">
    <source>
        <dbReference type="ARBA" id="ARBA00023136"/>
    </source>
</evidence>
<sequence>MLAVNFNSIRVRLILGLALPMIAIGLGALLLTSSLLSVQANKVFDRMLLGAAHSIEQRLEIRDGQAMLDMPYFTLDTMESASSEKIFYRVERVDGELLAGFNGLPMPETRDKSPQYYNTLFAGNDLRAVFIQIPGTSPSSSVYILVAESLHGRDQFTFDILNVLTIMALLTMILTMITAMLAVRRGLLPLKHLSESIKHSAEQELKPLHSQVPPEVQPLVDSINYLIQRVRDNIEHIQYFNADVSHQLRTPLAEIKTLSELAQKELVSGSADPQASAPSQLARFEQIEQITDFLSRTTQQLLSYAKTRQSLMDQQMLQPLELGAFCRELVMQQAPRIYKRGGEIEFICDQDSPVWVRADKLMLTGALTNLIDNALIYGVKNGQPGLISVTVGHDNQSGWLCVQDEGPGIEESQLASVTDRFVRLDQQTPGTGLGLAIVRQVCDIHQAQLELRNRSQGGLEVCIRLPLELSAPEHSGTEA</sequence>
<dbReference type="GO" id="GO:0005886">
    <property type="term" value="C:plasma membrane"/>
    <property type="evidence" value="ECO:0007669"/>
    <property type="project" value="TreeGrafter"/>
</dbReference>
<dbReference type="SMART" id="SM00388">
    <property type="entry name" value="HisKA"/>
    <property type="match status" value="1"/>
</dbReference>
<feature type="transmembrane region" description="Helical" evidence="11">
    <location>
        <begin position="12"/>
        <end position="38"/>
    </location>
</feature>
<dbReference type="Pfam" id="PF08521">
    <property type="entry name" value="2CSK_N"/>
    <property type="match status" value="1"/>
</dbReference>
<evidence type="ECO:0000256" key="4">
    <source>
        <dbReference type="ARBA" id="ARBA00022553"/>
    </source>
</evidence>
<dbReference type="InterPro" id="IPR003594">
    <property type="entry name" value="HATPase_dom"/>
</dbReference>
<evidence type="ECO:0000256" key="11">
    <source>
        <dbReference type="SAM" id="Phobius"/>
    </source>
</evidence>
<feature type="domain" description="Histidine kinase" evidence="12">
    <location>
        <begin position="243"/>
        <end position="469"/>
    </location>
</feature>
<comment type="subcellular location">
    <subcellularLocation>
        <location evidence="2">Membrane</location>
    </subcellularLocation>
</comment>
<dbReference type="SUPFAM" id="SSF47384">
    <property type="entry name" value="Homodimeric domain of signal transducing histidine kinase"/>
    <property type="match status" value="1"/>
</dbReference>
<organism evidence="14 15">
    <name type="scientific">Marinobacterium stanieri</name>
    <dbReference type="NCBI Taxonomy" id="49186"/>
    <lineage>
        <taxon>Bacteria</taxon>
        <taxon>Pseudomonadati</taxon>
        <taxon>Pseudomonadota</taxon>
        <taxon>Gammaproteobacteria</taxon>
        <taxon>Oceanospirillales</taxon>
        <taxon>Oceanospirillaceae</taxon>
        <taxon>Marinobacterium</taxon>
    </lineage>
</organism>
<dbReference type="InterPro" id="IPR005467">
    <property type="entry name" value="His_kinase_dom"/>
</dbReference>
<dbReference type="Proteomes" id="UP000186895">
    <property type="component" value="Unassembled WGS sequence"/>
</dbReference>
<keyword evidence="7 14" id="KW-0418">Kinase</keyword>
<evidence type="ECO:0000256" key="6">
    <source>
        <dbReference type="ARBA" id="ARBA00022692"/>
    </source>
</evidence>
<evidence type="ECO:0000256" key="5">
    <source>
        <dbReference type="ARBA" id="ARBA00022679"/>
    </source>
</evidence>
<evidence type="ECO:0000259" key="13">
    <source>
        <dbReference type="PROSITE" id="PS50885"/>
    </source>
</evidence>
<dbReference type="AlphaFoldDB" id="A0A1N6NWW1"/>
<evidence type="ECO:0000256" key="8">
    <source>
        <dbReference type="ARBA" id="ARBA00022989"/>
    </source>
</evidence>
<protein>
    <recommendedName>
        <fullName evidence="3">histidine kinase</fullName>
        <ecNumber evidence="3">2.7.13.3</ecNumber>
    </recommendedName>
</protein>
<evidence type="ECO:0000313" key="15">
    <source>
        <dbReference type="Proteomes" id="UP000186895"/>
    </source>
</evidence>
<evidence type="ECO:0000256" key="1">
    <source>
        <dbReference type="ARBA" id="ARBA00000085"/>
    </source>
</evidence>
<proteinExistence type="predicted"/>
<feature type="domain" description="HAMP" evidence="13">
    <location>
        <begin position="184"/>
        <end position="235"/>
    </location>
</feature>
<dbReference type="InterPro" id="IPR036890">
    <property type="entry name" value="HATPase_C_sf"/>
</dbReference>
<keyword evidence="6 11" id="KW-0812">Transmembrane</keyword>
<dbReference type="SMART" id="SM00387">
    <property type="entry name" value="HATPase_c"/>
    <property type="match status" value="1"/>
</dbReference>
<dbReference type="InterPro" id="IPR050428">
    <property type="entry name" value="TCS_sensor_his_kinase"/>
</dbReference>
<evidence type="ECO:0000259" key="12">
    <source>
        <dbReference type="PROSITE" id="PS50109"/>
    </source>
</evidence>
<dbReference type="Pfam" id="PF02518">
    <property type="entry name" value="HATPase_c"/>
    <property type="match status" value="1"/>
</dbReference>
<keyword evidence="5" id="KW-0808">Transferase</keyword>
<dbReference type="EMBL" id="FTMN01000001">
    <property type="protein sequence ID" value="SIP96452.1"/>
    <property type="molecule type" value="Genomic_DNA"/>
</dbReference>
<evidence type="ECO:0000256" key="9">
    <source>
        <dbReference type="ARBA" id="ARBA00023012"/>
    </source>
</evidence>
<dbReference type="SUPFAM" id="SSF55874">
    <property type="entry name" value="ATPase domain of HSP90 chaperone/DNA topoisomerase II/histidine kinase"/>
    <property type="match status" value="1"/>
</dbReference>